<feature type="region of interest" description="Disordered" evidence="1">
    <location>
        <begin position="100"/>
        <end position="143"/>
    </location>
</feature>
<sequence length="234" mass="26289">MEDEIRSLKLMHESAVQEAETWKREALHSGNKRTHIALSPSAKSGLQVTPVKSAAGKRTLGDPSRLVKLHNLEVNALKELRLQELNRRREDEQQLAEMKERLTKLESEKQTPRTNLRERLDEVGRSAEGRTGKGKKKSSDPLMGTRVAQCEAFMKETRKEFRNMKKDDVVAICDKEGIKYSTLHESVTKIITKRADAAFPNNKGKSIFIEEISDDVCGKGGEGETNDGRDSAES</sequence>
<dbReference type="Gramene" id="GBG77276">
    <property type="protein sequence ID" value="GBG77276"/>
    <property type="gene ID" value="CBR_g23605"/>
</dbReference>
<evidence type="ECO:0000313" key="2">
    <source>
        <dbReference type="EMBL" id="GBG77276.1"/>
    </source>
</evidence>
<name>A0A388L4P6_CHABU</name>
<keyword evidence="3" id="KW-1185">Reference proteome</keyword>
<comment type="caution">
    <text evidence="2">The sequence shown here is derived from an EMBL/GenBank/DDBJ whole genome shotgun (WGS) entry which is preliminary data.</text>
</comment>
<accession>A0A388L4P6</accession>
<evidence type="ECO:0000256" key="1">
    <source>
        <dbReference type="SAM" id="MobiDB-lite"/>
    </source>
</evidence>
<protein>
    <submittedName>
        <fullName evidence="2">Uncharacterized protein</fullName>
    </submittedName>
</protein>
<proteinExistence type="predicted"/>
<dbReference type="EMBL" id="BFEA01000264">
    <property type="protein sequence ID" value="GBG77276.1"/>
    <property type="molecule type" value="Genomic_DNA"/>
</dbReference>
<evidence type="ECO:0000313" key="3">
    <source>
        <dbReference type="Proteomes" id="UP000265515"/>
    </source>
</evidence>
<gene>
    <name evidence="2" type="ORF">CBR_g23605</name>
</gene>
<dbReference type="AlphaFoldDB" id="A0A388L4P6"/>
<feature type="region of interest" description="Disordered" evidence="1">
    <location>
        <begin position="26"/>
        <end position="59"/>
    </location>
</feature>
<organism evidence="2 3">
    <name type="scientific">Chara braunii</name>
    <name type="common">Braun's stonewort</name>
    <dbReference type="NCBI Taxonomy" id="69332"/>
    <lineage>
        <taxon>Eukaryota</taxon>
        <taxon>Viridiplantae</taxon>
        <taxon>Streptophyta</taxon>
        <taxon>Charophyceae</taxon>
        <taxon>Charales</taxon>
        <taxon>Characeae</taxon>
        <taxon>Chara</taxon>
    </lineage>
</organism>
<feature type="compositionally biased region" description="Basic and acidic residues" evidence="1">
    <location>
        <begin position="100"/>
        <end position="131"/>
    </location>
</feature>
<dbReference type="Proteomes" id="UP000265515">
    <property type="component" value="Unassembled WGS sequence"/>
</dbReference>
<reference evidence="2 3" key="1">
    <citation type="journal article" date="2018" name="Cell">
        <title>The Chara Genome: Secondary Complexity and Implications for Plant Terrestrialization.</title>
        <authorList>
            <person name="Nishiyama T."/>
            <person name="Sakayama H."/>
            <person name="Vries J.D."/>
            <person name="Buschmann H."/>
            <person name="Saint-Marcoux D."/>
            <person name="Ullrich K.K."/>
            <person name="Haas F.B."/>
            <person name="Vanderstraeten L."/>
            <person name="Becker D."/>
            <person name="Lang D."/>
            <person name="Vosolsobe S."/>
            <person name="Rombauts S."/>
            <person name="Wilhelmsson P.K.I."/>
            <person name="Janitza P."/>
            <person name="Kern R."/>
            <person name="Heyl A."/>
            <person name="Rumpler F."/>
            <person name="Villalobos L.I.A.C."/>
            <person name="Clay J.M."/>
            <person name="Skokan R."/>
            <person name="Toyoda A."/>
            <person name="Suzuki Y."/>
            <person name="Kagoshima H."/>
            <person name="Schijlen E."/>
            <person name="Tajeshwar N."/>
            <person name="Catarino B."/>
            <person name="Hetherington A.J."/>
            <person name="Saltykova A."/>
            <person name="Bonnot C."/>
            <person name="Breuninger H."/>
            <person name="Symeonidi A."/>
            <person name="Radhakrishnan G.V."/>
            <person name="Van Nieuwerburgh F."/>
            <person name="Deforce D."/>
            <person name="Chang C."/>
            <person name="Karol K.G."/>
            <person name="Hedrich R."/>
            <person name="Ulvskov P."/>
            <person name="Glockner G."/>
            <person name="Delwiche C.F."/>
            <person name="Petrasek J."/>
            <person name="Van de Peer Y."/>
            <person name="Friml J."/>
            <person name="Beilby M."/>
            <person name="Dolan L."/>
            <person name="Kohara Y."/>
            <person name="Sugano S."/>
            <person name="Fujiyama A."/>
            <person name="Delaux P.-M."/>
            <person name="Quint M."/>
            <person name="TheiBen G."/>
            <person name="Hagemann M."/>
            <person name="Harholt J."/>
            <person name="Dunand C."/>
            <person name="Zachgo S."/>
            <person name="Langdale J."/>
            <person name="Maumus F."/>
            <person name="Straeten D.V.D."/>
            <person name="Gould S.B."/>
            <person name="Rensing S.A."/>
        </authorList>
    </citation>
    <scope>NUCLEOTIDE SEQUENCE [LARGE SCALE GENOMIC DNA]</scope>
    <source>
        <strain evidence="2 3">S276</strain>
    </source>
</reference>